<keyword evidence="6 8" id="KW-0051">Antiviral defense</keyword>
<comment type="similarity">
    <text evidence="8">Belongs to the CRISPR-associated endonuclease Cas1 family.</text>
</comment>
<keyword evidence="8" id="KW-0464">Manganese</keyword>
<dbReference type="NCBIfam" id="TIGR00287">
    <property type="entry name" value="cas1"/>
    <property type="match status" value="1"/>
</dbReference>
<dbReference type="AlphaFoldDB" id="A0A6L5YDZ5"/>
<evidence type="ECO:0000256" key="1">
    <source>
        <dbReference type="ARBA" id="ARBA00022722"/>
    </source>
</evidence>
<protein>
    <recommendedName>
        <fullName evidence="8">CRISPR-associated endonuclease Cas1</fullName>
        <ecNumber evidence="8">3.1.-.-</ecNumber>
    </recommendedName>
</protein>
<comment type="function">
    <text evidence="8">CRISPR (clustered regularly interspaced short palindromic repeat), is an adaptive immune system that provides protection against mobile genetic elements (viruses, transposable elements and conjugative plasmids). CRISPR clusters contain spacers, sequences complementary to antecedent mobile elements, and target invading nucleic acids. CRISPR clusters are transcribed and processed into CRISPR RNA (crRNA). Acts as a dsDNA endonuclease. Involved in the integration of spacer DNA into the CRISPR cassette.</text>
</comment>
<dbReference type="GO" id="GO:0004520">
    <property type="term" value="F:DNA endonuclease activity"/>
    <property type="evidence" value="ECO:0007669"/>
    <property type="project" value="InterPro"/>
</dbReference>
<evidence type="ECO:0000256" key="6">
    <source>
        <dbReference type="ARBA" id="ARBA00023118"/>
    </source>
</evidence>
<accession>A0A6L5YDZ5</accession>
<dbReference type="GO" id="GO:0051607">
    <property type="term" value="P:defense response to virus"/>
    <property type="evidence" value="ECO:0007669"/>
    <property type="project" value="UniProtKB-UniRule"/>
</dbReference>
<dbReference type="PANTHER" id="PTHR34353">
    <property type="entry name" value="CRISPR-ASSOCIATED ENDONUCLEASE CAS1 1"/>
    <property type="match status" value="1"/>
</dbReference>
<feature type="binding site" evidence="8">
    <location>
        <position position="220"/>
    </location>
    <ligand>
        <name>Mn(2+)</name>
        <dbReference type="ChEBI" id="CHEBI:29035"/>
    </ligand>
</feature>
<proteinExistence type="inferred from homology"/>
<keyword evidence="3 8" id="KW-0255">Endonuclease</keyword>
<reference evidence="9 10" key="1">
    <citation type="submission" date="2019-08" db="EMBL/GenBank/DDBJ databases">
        <title>In-depth cultivation of the pig gut microbiome towards novel bacterial diversity and tailored functional studies.</title>
        <authorList>
            <person name="Wylensek D."/>
            <person name="Hitch T.C.A."/>
            <person name="Clavel T."/>
        </authorList>
    </citation>
    <scope>NUCLEOTIDE SEQUENCE [LARGE SCALE GENOMIC DNA]</scope>
    <source>
        <strain evidence="9 10">SM-530-WT-4B</strain>
    </source>
</reference>
<evidence type="ECO:0000256" key="2">
    <source>
        <dbReference type="ARBA" id="ARBA00022723"/>
    </source>
</evidence>
<dbReference type="GO" id="GO:0016787">
    <property type="term" value="F:hydrolase activity"/>
    <property type="evidence" value="ECO:0007669"/>
    <property type="project" value="UniProtKB-KW"/>
</dbReference>
<evidence type="ECO:0000256" key="5">
    <source>
        <dbReference type="ARBA" id="ARBA00022842"/>
    </source>
</evidence>
<dbReference type="GO" id="GO:0003677">
    <property type="term" value="F:DNA binding"/>
    <property type="evidence" value="ECO:0007669"/>
    <property type="project" value="UniProtKB-KW"/>
</dbReference>
<comment type="subunit">
    <text evidence="8">Homodimer, forms a heterotetramer with a Cas2 homodimer.</text>
</comment>
<dbReference type="Gene3D" id="3.100.10.20">
    <property type="entry name" value="CRISPR-associated endonuclease Cas1, N-terminal domain"/>
    <property type="match status" value="1"/>
</dbReference>
<dbReference type="InterPro" id="IPR042206">
    <property type="entry name" value="CRISPR-assoc_Cas1_C"/>
</dbReference>
<keyword evidence="7 8" id="KW-0238">DNA-binding</keyword>
<dbReference type="GO" id="GO:0046872">
    <property type="term" value="F:metal ion binding"/>
    <property type="evidence" value="ECO:0007669"/>
    <property type="project" value="UniProtKB-UniRule"/>
</dbReference>
<dbReference type="InterPro" id="IPR033641">
    <property type="entry name" value="Cas1_I-E"/>
</dbReference>
<evidence type="ECO:0000256" key="3">
    <source>
        <dbReference type="ARBA" id="ARBA00022759"/>
    </source>
</evidence>
<dbReference type="EMBL" id="VUNH01000010">
    <property type="protein sequence ID" value="MST56313.1"/>
    <property type="molecule type" value="Genomic_DNA"/>
</dbReference>
<keyword evidence="10" id="KW-1185">Reference proteome</keyword>
<gene>
    <name evidence="9" type="primary">cas1e</name>
    <name evidence="8" type="synonym">cas1</name>
    <name evidence="9" type="ORF">FYJ74_09745</name>
</gene>
<keyword evidence="5 8" id="KW-0460">Magnesium</keyword>
<dbReference type="Proteomes" id="UP000473699">
    <property type="component" value="Unassembled WGS sequence"/>
</dbReference>
<keyword evidence="1 8" id="KW-0540">Nuclease</keyword>
<sequence>MPKDLHILPKLRDSLTFIYVEHAIIEQDNLSIVRITKEGRTPIPIAAMTVLLIGPGVSITHAAVKAICDNGCMAIWCGERAARFYAAGMGETRSAKNLLHQAALCMDPQRHMDVVRRMYIRRFSKIEYKDMTLQQLRGMEGIRMREAYRLASKTSGIPWKRRDYKQTDWDDADPINKALSMANAILYGLCQAAIVSLGYSPGLGFIHTGKMLSFVYDIADLYKAETTIPAAFAAVKSMSGTLPLDRQVRIACRSYFSTAQVLKRLPIDIDWIFQVECPSEETIAANIGDLWNGSEDEIVVGGKNYAGILQ</sequence>
<dbReference type="EC" id="3.1.-.-" evidence="8"/>
<dbReference type="InterPro" id="IPR019851">
    <property type="entry name" value="CRISPR-assoc_Cas1_ECOLI"/>
</dbReference>
<evidence type="ECO:0000313" key="9">
    <source>
        <dbReference type="EMBL" id="MST56313.1"/>
    </source>
</evidence>
<dbReference type="GO" id="GO:0043571">
    <property type="term" value="P:maintenance of CRISPR repeat elements"/>
    <property type="evidence" value="ECO:0007669"/>
    <property type="project" value="UniProtKB-UniRule"/>
</dbReference>
<dbReference type="HAMAP" id="MF_01470">
    <property type="entry name" value="Cas1"/>
    <property type="match status" value="1"/>
</dbReference>
<feature type="binding site" evidence="8">
    <location>
        <position position="207"/>
    </location>
    <ligand>
        <name>Mn(2+)</name>
        <dbReference type="ChEBI" id="CHEBI:29035"/>
    </ligand>
</feature>
<dbReference type="NCBIfam" id="TIGR03638">
    <property type="entry name" value="cas1_ECOLI"/>
    <property type="match status" value="1"/>
</dbReference>
<evidence type="ECO:0000256" key="4">
    <source>
        <dbReference type="ARBA" id="ARBA00022801"/>
    </source>
</evidence>
<comment type="caution">
    <text evidence="9">The sequence shown here is derived from an EMBL/GenBank/DDBJ whole genome shotgun (WGS) entry which is preliminary data.</text>
</comment>
<evidence type="ECO:0000313" key="10">
    <source>
        <dbReference type="Proteomes" id="UP000473699"/>
    </source>
</evidence>
<organism evidence="9 10">
    <name type="scientific">Pyramidobacter porci</name>
    <dbReference type="NCBI Taxonomy" id="2605789"/>
    <lineage>
        <taxon>Bacteria</taxon>
        <taxon>Thermotogati</taxon>
        <taxon>Synergistota</taxon>
        <taxon>Synergistia</taxon>
        <taxon>Synergistales</taxon>
        <taxon>Dethiosulfovibrionaceae</taxon>
        <taxon>Pyramidobacter</taxon>
    </lineage>
</organism>
<evidence type="ECO:0000256" key="8">
    <source>
        <dbReference type="HAMAP-Rule" id="MF_01470"/>
    </source>
</evidence>
<dbReference type="InterPro" id="IPR042211">
    <property type="entry name" value="CRISPR-assoc_Cas1_N"/>
</dbReference>
<dbReference type="Gene3D" id="1.20.120.920">
    <property type="entry name" value="CRISPR-associated endonuclease Cas1, C-terminal domain"/>
    <property type="match status" value="1"/>
</dbReference>
<dbReference type="PANTHER" id="PTHR34353:SF3">
    <property type="entry name" value="CRISPR-ASSOCIATED ENDONUCLEASE CAS1"/>
    <property type="match status" value="1"/>
</dbReference>
<dbReference type="RefSeq" id="WP_154529393.1">
    <property type="nucleotide sequence ID" value="NZ_VUNH01000010.1"/>
</dbReference>
<feature type="binding site" evidence="8">
    <location>
        <position position="140"/>
    </location>
    <ligand>
        <name>Mn(2+)</name>
        <dbReference type="ChEBI" id="CHEBI:29035"/>
    </ligand>
</feature>
<dbReference type="Pfam" id="PF01867">
    <property type="entry name" value="Cas_Cas1"/>
    <property type="match status" value="1"/>
</dbReference>
<comment type="cofactor">
    <cofactor evidence="8">
        <name>Mg(2+)</name>
        <dbReference type="ChEBI" id="CHEBI:18420"/>
    </cofactor>
    <cofactor evidence="8">
        <name>Mn(2+)</name>
        <dbReference type="ChEBI" id="CHEBI:29035"/>
    </cofactor>
</comment>
<dbReference type="InterPro" id="IPR050646">
    <property type="entry name" value="Cas1"/>
</dbReference>
<keyword evidence="4 8" id="KW-0378">Hydrolase</keyword>
<dbReference type="CDD" id="cd09719">
    <property type="entry name" value="Cas1_I-E"/>
    <property type="match status" value="1"/>
</dbReference>
<name>A0A6L5YDZ5_9BACT</name>
<evidence type="ECO:0000256" key="7">
    <source>
        <dbReference type="ARBA" id="ARBA00023125"/>
    </source>
</evidence>
<keyword evidence="2 8" id="KW-0479">Metal-binding</keyword>
<dbReference type="InterPro" id="IPR002729">
    <property type="entry name" value="CRISPR-assoc_Cas1"/>
</dbReference>